<comment type="similarity">
    <text evidence="7">Belongs to the AP2/ERF transcription factor family. ERF subfamily.</text>
</comment>
<organism evidence="9">
    <name type="scientific">Anthurium amnicola</name>
    <dbReference type="NCBI Taxonomy" id="1678845"/>
    <lineage>
        <taxon>Eukaryota</taxon>
        <taxon>Viridiplantae</taxon>
        <taxon>Streptophyta</taxon>
        <taxon>Embryophyta</taxon>
        <taxon>Tracheophyta</taxon>
        <taxon>Spermatophyta</taxon>
        <taxon>Magnoliopsida</taxon>
        <taxon>Liliopsida</taxon>
        <taxon>Araceae</taxon>
        <taxon>Pothoideae</taxon>
        <taxon>Potheae</taxon>
        <taxon>Anthurium</taxon>
    </lineage>
</organism>
<keyword evidence="6" id="KW-0539">Nucleus</keyword>
<keyword evidence="2" id="KW-0805">Transcription regulation</keyword>
<reference evidence="9" key="1">
    <citation type="submission" date="2015-07" db="EMBL/GenBank/DDBJ databases">
        <title>Transcriptome Assembly of Anthurium amnicola.</title>
        <authorList>
            <person name="Suzuki J."/>
        </authorList>
    </citation>
    <scope>NUCLEOTIDE SEQUENCE</scope>
</reference>
<dbReference type="GO" id="GO:0003677">
    <property type="term" value="F:DNA binding"/>
    <property type="evidence" value="ECO:0007669"/>
    <property type="project" value="UniProtKB-KW"/>
</dbReference>
<name>A0A1D1ZLC0_9ARAE</name>
<dbReference type="PROSITE" id="PS51032">
    <property type="entry name" value="AP2_ERF"/>
    <property type="match status" value="1"/>
</dbReference>
<dbReference type="GO" id="GO:0003700">
    <property type="term" value="F:DNA-binding transcription factor activity"/>
    <property type="evidence" value="ECO:0007669"/>
    <property type="project" value="InterPro"/>
</dbReference>
<dbReference type="AlphaFoldDB" id="A0A1D1ZLC0"/>
<comment type="subcellular location">
    <subcellularLocation>
        <location evidence="1">Nucleus</location>
    </subcellularLocation>
</comment>
<dbReference type="EMBL" id="GDJX01000309">
    <property type="protein sequence ID" value="JAT67627.1"/>
    <property type="molecule type" value="Transcribed_RNA"/>
</dbReference>
<dbReference type="InterPro" id="IPR051758">
    <property type="entry name" value="ERF/AP2-like"/>
</dbReference>
<protein>
    <submittedName>
        <fullName evidence="9">Ethylene-responsive transcription factor ERF061</fullName>
    </submittedName>
</protein>
<feature type="domain" description="AP2/ERF" evidence="8">
    <location>
        <begin position="138"/>
        <end position="154"/>
    </location>
</feature>
<evidence type="ECO:0000256" key="4">
    <source>
        <dbReference type="ARBA" id="ARBA00023159"/>
    </source>
</evidence>
<dbReference type="GO" id="GO:0005634">
    <property type="term" value="C:nucleus"/>
    <property type="evidence" value="ECO:0007669"/>
    <property type="project" value="UniProtKB-SubCell"/>
</dbReference>
<keyword evidence="4" id="KW-0010">Activator</keyword>
<gene>
    <name evidence="9" type="primary">ERF061_0</name>
    <name evidence="9" type="ORF">g.23494</name>
</gene>
<evidence type="ECO:0000256" key="3">
    <source>
        <dbReference type="ARBA" id="ARBA00023125"/>
    </source>
</evidence>
<evidence type="ECO:0000313" key="9">
    <source>
        <dbReference type="EMBL" id="JAT67627.1"/>
    </source>
</evidence>
<accession>A0A1D1ZLC0</accession>
<evidence type="ECO:0000256" key="2">
    <source>
        <dbReference type="ARBA" id="ARBA00023015"/>
    </source>
</evidence>
<evidence type="ECO:0000259" key="8">
    <source>
        <dbReference type="PROSITE" id="PS51032"/>
    </source>
</evidence>
<evidence type="ECO:0000256" key="6">
    <source>
        <dbReference type="ARBA" id="ARBA00023242"/>
    </source>
</evidence>
<keyword evidence="5" id="KW-0804">Transcription</keyword>
<evidence type="ECO:0000256" key="5">
    <source>
        <dbReference type="ARBA" id="ARBA00023163"/>
    </source>
</evidence>
<evidence type="ECO:0000256" key="1">
    <source>
        <dbReference type="ARBA" id="ARBA00004123"/>
    </source>
</evidence>
<feature type="non-terminal residue" evidence="9">
    <location>
        <position position="154"/>
    </location>
</feature>
<sequence>MEGIPQQHLQQQLPFFTGGGDINGSSTAIIATSLSDILLSGGTNALDSIFATELPQKPLTDAVHTHYEQELRQQASRTSSSVYHHQLEQLQRVMGRPQSSSTGLPFPASDSGLVFHLPNWHKDGAGGGLCGWSKETKHYRGVRQRQWGKWVAEI</sequence>
<dbReference type="PANTHER" id="PTHR31657:SF87">
    <property type="entry name" value="ETHYLENE-RESPONSIVE TRANSCRIPTION FACTOR RAP2-13"/>
    <property type="match status" value="1"/>
</dbReference>
<dbReference type="PANTHER" id="PTHR31657">
    <property type="entry name" value="ETHYLENE-RESPONSIVE TRANSCRIPTION FACTOR ERF061"/>
    <property type="match status" value="1"/>
</dbReference>
<keyword evidence="3" id="KW-0238">DNA-binding</keyword>
<proteinExistence type="inferred from homology"/>
<evidence type="ECO:0000256" key="7">
    <source>
        <dbReference type="ARBA" id="ARBA00024343"/>
    </source>
</evidence>
<dbReference type="InterPro" id="IPR001471">
    <property type="entry name" value="AP2/ERF_dom"/>
</dbReference>